<gene>
    <name evidence="1" type="ORF">Q8A49_34775</name>
</gene>
<comment type="caution">
    <text evidence="1">The sequence shown here is derived from an EMBL/GenBank/DDBJ whole genome shotgun (WGS) entry which is preliminary data.</text>
</comment>
<sequence>MRDIRTAVSDLYASGEVFALATVIDTDKSAPVPAGLLALGDRCGLRRHRQPGGHRHGRGPGA</sequence>
<proteinExistence type="predicted"/>
<accession>A0ABU7L434</accession>
<feature type="non-terminal residue" evidence="1">
    <location>
        <position position="62"/>
    </location>
</feature>
<dbReference type="EMBL" id="JAUUCC010000208">
    <property type="protein sequence ID" value="MEE2055677.1"/>
    <property type="molecule type" value="Genomic_DNA"/>
</dbReference>
<organism evidence="1 2">
    <name type="scientific">Nocardiopsis tropica</name>
    <dbReference type="NCBI Taxonomy" id="109330"/>
    <lineage>
        <taxon>Bacteria</taxon>
        <taxon>Bacillati</taxon>
        <taxon>Actinomycetota</taxon>
        <taxon>Actinomycetes</taxon>
        <taxon>Streptosporangiales</taxon>
        <taxon>Nocardiopsidaceae</taxon>
        <taxon>Nocardiopsis</taxon>
    </lineage>
</organism>
<reference evidence="1 2" key="1">
    <citation type="submission" date="2023-07" db="EMBL/GenBank/DDBJ databases">
        <authorList>
            <person name="Girao M."/>
            <person name="Carvalho M.F."/>
        </authorList>
    </citation>
    <scope>NUCLEOTIDE SEQUENCE [LARGE SCALE GENOMIC DNA]</scope>
    <source>
        <strain evidence="1 2">66/93</strain>
    </source>
</reference>
<dbReference type="Proteomes" id="UP001348641">
    <property type="component" value="Unassembled WGS sequence"/>
</dbReference>
<protein>
    <submittedName>
        <fullName evidence="1">Uncharacterized protein</fullName>
    </submittedName>
</protein>
<evidence type="ECO:0000313" key="2">
    <source>
        <dbReference type="Proteomes" id="UP001348641"/>
    </source>
</evidence>
<evidence type="ECO:0000313" key="1">
    <source>
        <dbReference type="EMBL" id="MEE2055677.1"/>
    </source>
</evidence>
<name>A0ABU7L434_9ACTN</name>